<dbReference type="Gene3D" id="3.30.2350.20">
    <property type="entry name" value="TruD, catalytic domain"/>
    <property type="match status" value="2"/>
</dbReference>
<dbReference type="PROSITE" id="PS50984">
    <property type="entry name" value="TRUD"/>
    <property type="match status" value="1"/>
</dbReference>
<dbReference type="SMR" id="A2EJH2"/>
<dbReference type="GO" id="GO:0001522">
    <property type="term" value="P:pseudouridine synthesis"/>
    <property type="evidence" value="ECO:0000318"/>
    <property type="project" value="GO_Central"/>
</dbReference>
<sequence>MRSATEESVGITEYNNDFAGMNGIIKHRYSDFHVHEIDQDGKIIYLTSLEKLEPVPFPEGFEEWVSKSGYPFFKFTPENKYQLSQIYFKHPELKISIENKVVTLEKQTRRRPRPMVISMVICKENTNQQESISKLSKKLNIKKNQIGIAGNKDKRAITTQVMTIRDVGINSLEQLANLTDKIKCGMFYQAMNPVNLGDLNGNHFTLVLRNLTIPGCETVEELREGLKIRMEALSEKGFINYFGMQRFGTTAMSTHTIGIAILRKEWQKVIDMIMSPIEGNQEDVNKAKTIYMKTHDAEKAYALMPKHAATEKSILAAAKKGIKNPFELFKVIDRRQRLLYCHAYQSYVWNHCASARVKRSGFKVVPGDIVEENRNYVTVKAGNESKYSPFDIVIPLPADGCISPDAEELLKKDGIEQSMFSAQKELGLVGDYRKLFAQPTDISFDIIEHDDNDAELIDSDIDKLEGRTNKGNHVPGGKFKSAVVEFSLGPSQYATMCMRELMKRTTEWWNDSDMSNKSESGCSSWHCRIC</sequence>
<dbReference type="InParanoid" id="A2EJH2"/>
<dbReference type="EMBL" id="DS113405">
    <property type="protein sequence ID" value="EAY07229.1"/>
    <property type="molecule type" value="Genomic_DNA"/>
</dbReference>
<dbReference type="RefSeq" id="XP_001319452.1">
    <property type="nucleotide sequence ID" value="XM_001319417.1"/>
</dbReference>
<dbReference type="PIRSF" id="PIRSF037016">
    <property type="entry name" value="Pseudouridin_synth_euk_prd"/>
    <property type="match status" value="1"/>
</dbReference>
<dbReference type="SUPFAM" id="SSF55120">
    <property type="entry name" value="Pseudouridine synthase"/>
    <property type="match status" value="1"/>
</dbReference>
<dbReference type="InterPro" id="IPR001656">
    <property type="entry name" value="PsdUridine_synth_TruD"/>
</dbReference>
<feature type="domain" description="TRUD" evidence="3">
    <location>
        <begin position="237"/>
        <end position="438"/>
    </location>
</feature>
<dbReference type="GO" id="GO:0003723">
    <property type="term" value="F:RNA binding"/>
    <property type="evidence" value="ECO:0007669"/>
    <property type="project" value="InterPro"/>
</dbReference>
<dbReference type="GO" id="GO:0009982">
    <property type="term" value="F:pseudouridine synthase activity"/>
    <property type="evidence" value="ECO:0000318"/>
    <property type="project" value="GO_Central"/>
</dbReference>
<dbReference type="NCBIfam" id="TIGR00094">
    <property type="entry name" value="tRNA_TruD_broad"/>
    <property type="match status" value="1"/>
</dbReference>
<dbReference type="eggNOG" id="KOG2339">
    <property type="taxonomic scope" value="Eukaryota"/>
</dbReference>
<organism evidence="4 5">
    <name type="scientific">Trichomonas vaginalis (strain ATCC PRA-98 / G3)</name>
    <dbReference type="NCBI Taxonomy" id="412133"/>
    <lineage>
        <taxon>Eukaryota</taxon>
        <taxon>Metamonada</taxon>
        <taxon>Parabasalia</taxon>
        <taxon>Trichomonadida</taxon>
        <taxon>Trichomonadidae</taxon>
        <taxon>Trichomonas</taxon>
    </lineage>
</organism>
<dbReference type="PANTHER" id="PTHR13326">
    <property type="entry name" value="TRNA PSEUDOURIDINE SYNTHASE D"/>
    <property type="match status" value="1"/>
</dbReference>
<dbReference type="InterPro" id="IPR020103">
    <property type="entry name" value="PsdUridine_synth_cat_dom_sf"/>
</dbReference>
<dbReference type="AlphaFoldDB" id="A2EJH2"/>
<protein>
    <recommendedName>
        <fullName evidence="3">TRUD domain-containing protein</fullName>
    </recommendedName>
</protein>
<dbReference type="VEuPathDB" id="TrichDB:TVAG_050450"/>
<evidence type="ECO:0000313" key="5">
    <source>
        <dbReference type="Proteomes" id="UP000001542"/>
    </source>
</evidence>
<dbReference type="PANTHER" id="PTHR13326:SF21">
    <property type="entry name" value="PSEUDOURIDYLATE SYNTHASE PUS7L"/>
    <property type="match status" value="1"/>
</dbReference>
<evidence type="ECO:0000259" key="3">
    <source>
        <dbReference type="PROSITE" id="PS50984"/>
    </source>
</evidence>
<dbReference type="OrthoDB" id="447290at2759"/>
<dbReference type="OMA" id="HEMACEL"/>
<keyword evidence="5" id="KW-1185">Reference proteome</keyword>
<accession>A2EJH2</accession>
<dbReference type="GO" id="GO:0005634">
    <property type="term" value="C:nucleus"/>
    <property type="evidence" value="ECO:0000318"/>
    <property type="project" value="GO_Central"/>
</dbReference>
<dbReference type="VEuPathDB" id="TrichDB:TVAGG3_0389830"/>
<proteinExistence type="inferred from homology"/>
<dbReference type="InterPro" id="IPR042214">
    <property type="entry name" value="TruD_catalytic"/>
</dbReference>
<dbReference type="FunCoup" id="A2EJH2">
    <property type="interactions" value="758"/>
</dbReference>
<comment type="similarity">
    <text evidence="1">Belongs to the pseudouridine synthase TruD family.</text>
</comment>
<reference evidence="4" key="2">
    <citation type="journal article" date="2007" name="Science">
        <title>Draft genome sequence of the sexually transmitted pathogen Trichomonas vaginalis.</title>
        <authorList>
            <person name="Carlton J.M."/>
            <person name="Hirt R.P."/>
            <person name="Silva J.C."/>
            <person name="Delcher A.L."/>
            <person name="Schatz M."/>
            <person name="Zhao Q."/>
            <person name="Wortman J.R."/>
            <person name="Bidwell S.L."/>
            <person name="Alsmark U.C.M."/>
            <person name="Besteiro S."/>
            <person name="Sicheritz-Ponten T."/>
            <person name="Noel C.J."/>
            <person name="Dacks J.B."/>
            <person name="Foster P.G."/>
            <person name="Simillion C."/>
            <person name="Van de Peer Y."/>
            <person name="Miranda-Saavedra D."/>
            <person name="Barton G.J."/>
            <person name="Westrop G.D."/>
            <person name="Mueller S."/>
            <person name="Dessi D."/>
            <person name="Fiori P.L."/>
            <person name="Ren Q."/>
            <person name="Paulsen I."/>
            <person name="Zhang H."/>
            <person name="Bastida-Corcuera F.D."/>
            <person name="Simoes-Barbosa A."/>
            <person name="Brown M.T."/>
            <person name="Hayes R.D."/>
            <person name="Mukherjee M."/>
            <person name="Okumura C.Y."/>
            <person name="Schneider R."/>
            <person name="Smith A.J."/>
            <person name="Vanacova S."/>
            <person name="Villalvazo M."/>
            <person name="Haas B.J."/>
            <person name="Pertea M."/>
            <person name="Feldblyum T.V."/>
            <person name="Utterback T.R."/>
            <person name="Shu C.L."/>
            <person name="Osoegawa K."/>
            <person name="de Jong P.J."/>
            <person name="Hrdy I."/>
            <person name="Horvathova L."/>
            <person name="Zubacova Z."/>
            <person name="Dolezal P."/>
            <person name="Malik S.B."/>
            <person name="Logsdon J.M. Jr."/>
            <person name="Henze K."/>
            <person name="Gupta A."/>
            <person name="Wang C.C."/>
            <person name="Dunne R.L."/>
            <person name="Upcroft J.A."/>
            <person name="Upcroft P."/>
            <person name="White O."/>
            <person name="Salzberg S.L."/>
            <person name="Tang P."/>
            <person name="Chiu C.-H."/>
            <person name="Lee Y.-S."/>
            <person name="Embley T.M."/>
            <person name="Coombs G.H."/>
            <person name="Mottram J.C."/>
            <person name="Tachezy J."/>
            <person name="Fraser-Liggett C.M."/>
            <person name="Johnson P.J."/>
        </authorList>
    </citation>
    <scope>NUCLEOTIDE SEQUENCE [LARGE SCALE GENOMIC DNA]</scope>
    <source>
        <strain evidence="4">G3</strain>
    </source>
</reference>
<name>A2EJH2_TRIV3</name>
<dbReference type="InterPro" id="IPR011760">
    <property type="entry name" value="PsdUridine_synth_TruD_insert"/>
</dbReference>
<dbReference type="CDD" id="cd02576">
    <property type="entry name" value="PseudoU_synth_ScPUS7"/>
    <property type="match status" value="1"/>
</dbReference>
<dbReference type="Proteomes" id="UP000001542">
    <property type="component" value="Unassembled WGS sequence"/>
</dbReference>
<gene>
    <name evidence="4" type="ORF">TVAG_050450</name>
</gene>
<dbReference type="STRING" id="5722.A2EJH2"/>
<keyword evidence="2" id="KW-0413">Isomerase</keyword>
<evidence type="ECO:0000313" key="4">
    <source>
        <dbReference type="EMBL" id="EAY07229.1"/>
    </source>
</evidence>
<dbReference type="FunFam" id="3.30.2350.20:FF:000027">
    <property type="entry name" value="tRNA pseudouridine synthase d domain-containing protein"/>
    <property type="match status" value="1"/>
</dbReference>
<evidence type="ECO:0000256" key="2">
    <source>
        <dbReference type="ARBA" id="ARBA00023235"/>
    </source>
</evidence>
<dbReference type="Pfam" id="PF01142">
    <property type="entry name" value="TruD"/>
    <property type="match status" value="1"/>
</dbReference>
<reference evidence="4" key="1">
    <citation type="submission" date="2006-10" db="EMBL/GenBank/DDBJ databases">
        <authorList>
            <person name="Amadeo P."/>
            <person name="Zhao Q."/>
            <person name="Wortman J."/>
            <person name="Fraser-Liggett C."/>
            <person name="Carlton J."/>
        </authorList>
    </citation>
    <scope>NUCLEOTIDE SEQUENCE</scope>
    <source>
        <strain evidence="4">G3</strain>
    </source>
</reference>
<dbReference type="KEGG" id="tva:4765117"/>
<evidence type="ECO:0000256" key="1">
    <source>
        <dbReference type="ARBA" id="ARBA00007953"/>
    </source>
</evidence>